<dbReference type="Pfam" id="PF04542">
    <property type="entry name" value="Sigma70_r2"/>
    <property type="match status" value="1"/>
</dbReference>
<evidence type="ECO:0000256" key="4">
    <source>
        <dbReference type="ARBA" id="ARBA00023163"/>
    </source>
</evidence>
<dbReference type="EMBL" id="FUZA01000007">
    <property type="protein sequence ID" value="SKC12565.1"/>
    <property type="molecule type" value="Genomic_DNA"/>
</dbReference>
<evidence type="ECO:0000259" key="6">
    <source>
        <dbReference type="Pfam" id="PF08281"/>
    </source>
</evidence>
<dbReference type="GO" id="GO:0003677">
    <property type="term" value="F:DNA binding"/>
    <property type="evidence" value="ECO:0007669"/>
    <property type="project" value="InterPro"/>
</dbReference>
<dbReference type="AlphaFoldDB" id="A0A1T5GVY8"/>
<dbReference type="InterPro" id="IPR014284">
    <property type="entry name" value="RNA_pol_sigma-70_dom"/>
</dbReference>
<dbReference type="SUPFAM" id="SSF88659">
    <property type="entry name" value="Sigma3 and sigma4 domains of RNA polymerase sigma factors"/>
    <property type="match status" value="1"/>
</dbReference>
<accession>A0A1T5GVY8</accession>
<evidence type="ECO:0000256" key="2">
    <source>
        <dbReference type="ARBA" id="ARBA00023015"/>
    </source>
</evidence>
<dbReference type="InterPro" id="IPR013249">
    <property type="entry name" value="RNA_pol_sigma70_r4_t2"/>
</dbReference>
<evidence type="ECO:0000256" key="1">
    <source>
        <dbReference type="ARBA" id="ARBA00010641"/>
    </source>
</evidence>
<dbReference type="InterPro" id="IPR039425">
    <property type="entry name" value="RNA_pol_sigma-70-like"/>
</dbReference>
<dbReference type="SUPFAM" id="SSF88946">
    <property type="entry name" value="Sigma2 domain of RNA polymerase sigma factors"/>
    <property type="match status" value="1"/>
</dbReference>
<dbReference type="Proteomes" id="UP000190897">
    <property type="component" value="Unassembled WGS sequence"/>
</dbReference>
<evidence type="ECO:0000259" key="5">
    <source>
        <dbReference type="Pfam" id="PF04542"/>
    </source>
</evidence>
<gene>
    <name evidence="7" type="ORF">SAMN05660293_04413</name>
</gene>
<dbReference type="Gene3D" id="1.10.10.10">
    <property type="entry name" value="Winged helix-like DNA-binding domain superfamily/Winged helix DNA-binding domain"/>
    <property type="match status" value="1"/>
</dbReference>
<feature type="domain" description="RNA polymerase sigma factor 70 region 4 type 2" evidence="6">
    <location>
        <begin position="182"/>
        <end position="231"/>
    </location>
</feature>
<proteinExistence type="inferred from homology"/>
<reference evidence="8" key="1">
    <citation type="submission" date="2017-02" db="EMBL/GenBank/DDBJ databases">
        <authorList>
            <person name="Varghese N."/>
            <person name="Submissions S."/>
        </authorList>
    </citation>
    <scope>NUCLEOTIDE SEQUENCE [LARGE SCALE GENOMIC DNA]</scope>
    <source>
        <strain evidence="8">DSM 22270</strain>
    </source>
</reference>
<dbReference type="InterPro" id="IPR007627">
    <property type="entry name" value="RNA_pol_sigma70_r2"/>
</dbReference>
<dbReference type="GO" id="GO:0006352">
    <property type="term" value="P:DNA-templated transcription initiation"/>
    <property type="evidence" value="ECO:0007669"/>
    <property type="project" value="InterPro"/>
</dbReference>
<dbReference type="InterPro" id="IPR013324">
    <property type="entry name" value="RNA_pol_sigma_r3/r4-like"/>
</dbReference>
<keyword evidence="3" id="KW-0731">Sigma factor</keyword>
<keyword evidence="4" id="KW-0804">Transcription</keyword>
<dbReference type="STRING" id="651661.SAMN05660293_04413"/>
<dbReference type="PANTHER" id="PTHR43133:SF62">
    <property type="entry name" value="RNA POLYMERASE SIGMA FACTOR SIGZ"/>
    <property type="match status" value="1"/>
</dbReference>
<dbReference type="CDD" id="cd06171">
    <property type="entry name" value="Sigma70_r4"/>
    <property type="match status" value="1"/>
</dbReference>
<organism evidence="7 8">
    <name type="scientific">Dyadobacter psychrophilus</name>
    <dbReference type="NCBI Taxonomy" id="651661"/>
    <lineage>
        <taxon>Bacteria</taxon>
        <taxon>Pseudomonadati</taxon>
        <taxon>Bacteroidota</taxon>
        <taxon>Cytophagia</taxon>
        <taxon>Cytophagales</taxon>
        <taxon>Spirosomataceae</taxon>
        <taxon>Dyadobacter</taxon>
    </lineage>
</organism>
<comment type="similarity">
    <text evidence="1">Belongs to the sigma-70 factor family. ECF subfamily.</text>
</comment>
<protein>
    <submittedName>
        <fullName evidence="7">RNA polymerase sigma-70 factor, ECF subfamily</fullName>
    </submittedName>
</protein>
<dbReference type="Gene3D" id="1.10.1740.10">
    <property type="match status" value="1"/>
</dbReference>
<dbReference type="InterPro" id="IPR036388">
    <property type="entry name" value="WH-like_DNA-bd_sf"/>
</dbReference>
<dbReference type="GO" id="GO:0016987">
    <property type="term" value="F:sigma factor activity"/>
    <property type="evidence" value="ECO:0007669"/>
    <property type="project" value="UniProtKB-KW"/>
</dbReference>
<dbReference type="Pfam" id="PF08281">
    <property type="entry name" value="Sigma70_r4_2"/>
    <property type="match status" value="1"/>
</dbReference>
<evidence type="ECO:0000313" key="7">
    <source>
        <dbReference type="EMBL" id="SKC12565.1"/>
    </source>
</evidence>
<evidence type="ECO:0000256" key="3">
    <source>
        <dbReference type="ARBA" id="ARBA00023082"/>
    </source>
</evidence>
<dbReference type="InterPro" id="IPR013325">
    <property type="entry name" value="RNA_pol_sigma_r2"/>
</dbReference>
<dbReference type="RefSeq" id="WP_310588654.1">
    <property type="nucleotide sequence ID" value="NZ_FUZA01000007.1"/>
</dbReference>
<feature type="domain" description="RNA polymerase sigma-70 region 2" evidence="5">
    <location>
        <begin position="84"/>
        <end position="152"/>
    </location>
</feature>
<keyword evidence="2" id="KW-0805">Transcription regulation</keyword>
<keyword evidence="8" id="KW-1185">Reference proteome</keyword>
<dbReference type="NCBIfam" id="TIGR02937">
    <property type="entry name" value="sigma70-ECF"/>
    <property type="match status" value="1"/>
</dbReference>
<dbReference type="PANTHER" id="PTHR43133">
    <property type="entry name" value="RNA POLYMERASE ECF-TYPE SIGMA FACTO"/>
    <property type="match status" value="1"/>
</dbReference>
<name>A0A1T5GVY8_9BACT</name>
<evidence type="ECO:0000313" key="8">
    <source>
        <dbReference type="Proteomes" id="UP000190897"/>
    </source>
</evidence>
<sequence>MINTLYTHAGRPPLSQVISVFDGFNPVAIIYNNGDRFFRNFVRLPIHNIQLNVKQLLATSKLKYSEEELVLALKRNERTAFEFLYDHYSGALFNIISKTLRDEERAADVLQESFLKIWKNIASYNPEKGRLFTWIMNIARNGAIDAARVEGRKPAMDDIENKAVLNERDVYEDSLTSSSEMKAIVNMLRPERKILIDMAYFQGYTHEEISEELSIPLGTVKSRIRTALQELKQYFAV</sequence>